<comment type="caution">
    <text evidence="2">The sequence shown here is derived from an EMBL/GenBank/DDBJ whole genome shotgun (WGS) entry which is preliminary data.</text>
</comment>
<protein>
    <submittedName>
        <fullName evidence="2">Uncharacterized protein</fullName>
    </submittedName>
</protein>
<evidence type="ECO:0000313" key="2">
    <source>
        <dbReference type="EMBL" id="MBO8414183.1"/>
    </source>
</evidence>
<dbReference type="Proteomes" id="UP000823629">
    <property type="component" value="Unassembled WGS sequence"/>
</dbReference>
<keyword evidence="1" id="KW-1133">Transmembrane helix</keyword>
<organism evidence="2 3">
    <name type="scientific">Candidatus Scatoplasma merdavium</name>
    <dbReference type="NCBI Taxonomy" id="2840932"/>
    <lineage>
        <taxon>Bacteria</taxon>
        <taxon>Bacillati</taxon>
        <taxon>Bacillota</taxon>
        <taxon>Bacilli</taxon>
        <taxon>Bacillales</taxon>
        <taxon>Candidatus Scatoplasma</taxon>
    </lineage>
</organism>
<reference evidence="2" key="2">
    <citation type="journal article" date="2021" name="PeerJ">
        <title>Extensive microbial diversity within the chicken gut microbiome revealed by metagenomics and culture.</title>
        <authorList>
            <person name="Gilroy R."/>
            <person name="Ravi A."/>
            <person name="Getino M."/>
            <person name="Pursley I."/>
            <person name="Horton D.L."/>
            <person name="Alikhan N.F."/>
            <person name="Baker D."/>
            <person name="Gharbi K."/>
            <person name="Hall N."/>
            <person name="Watson M."/>
            <person name="Adriaenssens E.M."/>
            <person name="Foster-Nyarko E."/>
            <person name="Jarju S."/>
            <person name="Secka A."/>
            <person name="Antonio M."/>
            <person name="Oren A."/>
            <person name="Chaudhuri R.R."/>
            <person name="La Ragione R."/>
            <person name="Hildebrand F."/>
            <person name="Pallen M.J."/>
        </authorList>
    </citation>
    <scope>NUCLEOTIDE SEQUENCE</scope>
    <source>
        <strain evidence="2">1748</strain>
    </source>
</reference>
<reference evidence="2" key="1">
    <citation type="submission" date="2020-10" db="EMBL/GenBank/DDBJ databases">
        <authorList>
            <person name="Gilroy R."/>
        </authorList>
    </citation>
    <scope>NUCLEOTIDE SEQUENCE</scope>
    <source>
        <strain evidence="2">1748</strain>
    </source>
</reference>
<evidence type="ECO:0000313" key="3">
    <source>
        <dbReference type="Proteomes" id="UP000823629"/>
    </source>
</evidence>
<dbReference type="AlphaFoldDB" id="A0A9D9D953"/>
<accession>A0A9D9D953</accession>
<keyword evidence="1" id="KW-0472">Membrane</keyword>
<feature type="transmembrane region" description="Helical" evidence="1">
    <location>
        <begin position="34"/>
        <end position="54"/>
    </location>
</feature>
<evidence type="ECO:0000256" key="1">
    <source>
        <dbReference type="SAM" id="Phobius"/>
    </source>
</evidence>
<proteinExistence type="predicted"/>
<keyword evidence="1" id="KW-0812">Transmembrane</keyword>
<feature type="transmembrane region" description="Helical" evidence="1">
    <location>
        <begin position="104"/>
        <end position="122"/>
    </location>
</feature>
<gene>
    <name evidence="2" type="ORF">IAC78_01705</name>
</gene>
<feature type="transmembrane region" description="Helical" evidence="1">
    <location>
        <begin position="66"/>
        <end position="84"/>
    </location>
</feature>
<feature type="transmembrane region" description="Helical" evidence="1">
    <location>
        <begin position="9"/>
        <end position="28"/>
    </location>
</feature>
<dbReference type="EMBL" id="JADING010000050">
    <property type="protein sequence ID" value="MBO8414183.1"/>
    <property type="molecule type" value="Genomic_DNA"/>
</dbReference>
<name>A0A9D9D953_9BACL</name>
<sequence length="134" mass="15019">MKRKVIKDIACFVSIIFLVAAYFVVVNVNSDINYLAAMTPTYMMCLVMSVFSLLWSMREANKVTSLNIAIVLATTLFCFLTVVFEALTIQNPEPSRGMELALDVFFWIGGTLMAGDLIYACVLDYSPKFCKRAD</sequence>